<dbReference type="GO" id="GO:0016020">
    <property type="term" value="C:membrane"/>
    <property type="evidence" value="ECO:0007669"/>
    <property type="project" value="InterPro"/>
</dbReference>
<dbReference type="Pfam" id="PF03083">
    <property type="entry name" value="MtN3_slv"/>
    <property type="match status" value="3"/>
</dbReference>
<sequence length="462" mass="51264">MVSLSFCIGIIGNVVSMLLFASPIRTFWKVVKKKSTENYKGDPYITTLMSTSLWALYGLMKPGGFLIMTVSGAGAVLQLTYITLFLIYSPREKKIKTAKLAVILDVGFLGTVLAITLLAMHKLSLRLAFIGIICGVLGIGVYASPLLAMVLVKKKSTENYKGGPYITTLMSTSLWTLYGLMKPGGFLIMTVSCAGAVFQLTYITLFLIYAPREKKVTYMYYNNHLGWIPNGSLVGDLDEEFDMMDNEINRRILATAKYISYGALQKNTVPCTHRNITTGLVYLSPVKTFWHIVQRRSTEEFESFPYISKLLNAYFWVWYGVVKPNSVLVATVNGFGAVLEINFLIIFLLFASTPRMRVKTGILVGILDVLFPGVAVLVTQLMFDREVQIEVSGFLSLCFSMVAYASPLSAMIPNGSGFVLGTAQLVLYATYWKPKEKTNDLEDVLQHHQPLITSNSSSSTPI</sequence>
<comment type="similarity">
    <text evidence="4">Belongs to the plant rapid alkalinization factor (RALF) family.</text>
</comment>
<evidence type="ECO:0008006" key="18">
    <source>
        <dbReference type="Google" id="ProtNLM"/>
    </source>
</evidence>
<feature type="transmembrane region" description="Helical" evidence="15">
    <location>
        <begin position="362"/>
        <end position="383"/>
    </location>
</feature>
<dbReference type="PANTHER" id="PTHR10791">
    <property type="entry name" value="RAG1-ACTIVATING PROTEIN 1"/>
    <property type="match status" value="1"/>
</dbReference>
<evidence type="ECO:0000256" key="13">
    <source>
        <dbReference type="ARBA" id="ARBA00023136"/>
    </source>
</evidence>
<dbReference type="Pfam" id="PF05498">
    <property type="entry name" value="RALF"/>
    <property type="match status" value="1"/>
</dbReference>
<gene>
    <name evidence="16" type="ORF">Dsin_021421</name>
</gene>
<keyword evidence="14" id="KW-1015">Disulfide bond</keyword>
<dbReference type="PANTHER" id="PTHR10791:SF142">
    <property type="entry name" value="BIDIRECTIONAL SUGAR TRANSPORTER SWEET16"/>
    <property type="match status" value="1"/>
</dbReference>
<dbReference type="GO" id="GO:0012505">
    <property type="term" value="C:endomembrane system"/>
    <property type="evidence" value="ECO:0007669"/>
    <property type="project" value="UniProtKB-SubCell"/>
</dbReference>
<evidence type="ECO:0000256" key="15">
    <source>
        <dbReference type="SAM" id="Phobius"/>
    </source>
</evidence>
<proteinExistence type="inferred from homology"/>
<keyword evidence="6" id="KW-0964">Secreted</keyword>
<evidence type="ECO:0000256" key="11">
    <source>
        <dbReference type="ARBA" id="ARBA00022737"/>
    </source>
</evidence>
<feature type="transmembrane region" description="Helical" evidence="15">
    <location>
        <begin position="187"/>
        <end position="210"/>
    </location>
</feature>
<keyword evidence="10" id="KW-0732">Signal</keyword>
<protein>
    <recommendedName>
        <fullName evidence="18">Bidirectional sugar transporter SWEET</fullName>
    </recommendedName>
</protein>
<evidence type="ECO:0000256" key="5">
    <source>
        <dbReference type="ARBA" id="ARBA00022448"/>
    </source>
</evidence>
<dbReference type="Proteomes" id="UP001281410">
    <property type="component" value="Unassembled WGS sequence"/>
</dbReference>
<dbReference type="AlphaFoldDB" id="A0AAE0A151"/>
<evidence type="ECO:0000256" key="8">
    <source>
        <dbReference type="ARBA" id="ARBA00022692"/>
    </source>
</evidence>
<feature type="transmembrane region" description="Helical" evidence="15">
    <location>
        <begin position="66"/>
        <end position="88"/>
    </location>
</feature>
<keyword evidence="5" id="KW-0813">Transport</keyword>
<dbReference type="EMBL" id="JANJYJ010000007">
    <property type="protein sequence ID" value="KAK3198006.1"/>
    <property type="molecule type" value="Genomic_DNA"/>
</dbReference>
<dbReference type="Gene3D" id="1.20.1280.290">
    <property type="match status" value="3"/>
</dbReference>
<dbReference type="GO" id="GO:0005576">
    <property type="term" value="C:extracellular region"/>
    <property type="evidence" value="ECO:0007669"/>
    <property type="project" value="UniProtKB-SubCell"/>
</dbReference>
<evidence type="ECO:0000313" key="16">
    <source>
        <dbReference type="EMBL" id="KAK3198006.1"/>
    </source>
</evidence>
<feature type="transmembrane region" description="Helical" evidence="15">
    <location>
        <begin position="327"/>
        <end position="350"/>
    </location>
</feature>
<comment type="caution">
    <text evidence="16">The sequence shown here is derived from an EMBL/GenBank/DDBJ whole genome shotgun (WGS) entry which is preliminary data.</text>
</comment>
<feature type="transmembrane region" description="Helical" evidence="15">
    <location>
        <begin position="164"/>
        <end position="181"/>
    </location>
</feature>
<comment type="similarity">
    <text evidence="3">Belongs to the SWEET sugar transporter family.</text>
</comment>
<accession>A0AAE0A151</accession>
<dbReference type="FunFam" id="1.20.1280.290:FF:000001">
    <property type="entry name" value="Bidirectional sugar transporter SWEET"/>
    <property type="match status" value="2"/>
</dbReference>
<evidence type="ECO:0000256" key="6">
    <source>
        <dbReference type="ARBA" id="ARBA00022525"/>
    </source>
</evidence>
<organism evidence="16 17">
    <name type="scientific">Dipteronia sinensis</name>
    <dbReference type="NCBI Taxonomy" id="43782"/>
    <lineage>
        <taxon>Eukaryota</taxon>
        <taxon>Viridiplantae</taxon>
        <taxon>Streptophyta</taxon>
        <taxon>Embryophyta</taxon>
        <taxon>Tracheophyta</taxon>
        <taxon>Spermatophyta</taxon>
        <taxon>Magnoliopsida</taxon>
        <taxon>eudicotyledons</taxon>
        <taxon>Gunneridae</taxon>
        <taxon>Pentapetalae</taxon>
        <taxon>rosids</taxon>
        <taxon>malvids</taxon>
        <taxon>Sapindales</taxon>
        <taxon>Sapindaceae</taxon>
        <taxon>Hippocastanoideae</taxon>
        <taxon>Acereae</taxon>
        <taxon>Dipteronia</taxon>
    </lineage>
</organism>
<name>A0AAE0A151_9ROSI</name>
<evidence type="ECO:0000256" key="12">
    <source>
        <dbReference type="ARBA" id="ARBA00022989"/>
    </source>
</evidence>
<feature type="transmembrane region" description="Helical" evidence="15">
    <location>
        <begin position="100"/>
        <end position="121"/>
    </location>
</feature>
<keyword evidence="8 15" id="KW-0812">Transmembrane</keyword>
<dbReference type="InterPro" id="IPR047664">
    <property type="entry name" value="SWEET"/>
</dbReference>
<feature type="transmembrane region" description="Helical" evidence="15">
    <location>
        <begin position="6"/>
        <end position="24"/>
    </location>
</feature>
<evidence type="ECO:0000256" key="9">
    <source>
        <dbReference type="ARBA" id="ARBA00022702"/>
    </source>
</evidence>
<keyword evidence="13 15" id="KW-0472">Membrane</keyword>
<evidence type="ECO:0000256" key="7">
    <source>
        <dbReference type="ARBA" id="ARBA00022597"/>
    </source>
</evidence>
<feature type="transmembrane region" description="Helical" evidence="15">
    <location>
        <begin position="127"/>
        <end position="152"/>
    </location>
</feature>
<keyword evidence="17" id="KW-1185">Reference proteome</keyword>
<keyword evidence="12 15" id="KW-1133">Transmembrane helix</keyword>
<evidence type="ECO:0000256" key="4">
    <source>
        <dbReference type="ARBA" id="ARBA00009178"/>
    </source>
</evidence>
<reference evidence="16" key="1">
    <citation type="journal article" date="2023" name="Plant J.">
        <title>Genome sequences and population genomics provide insights into the demographic history, inbreeding, and mutation load of two 'living fossil' tree species of Dipteronia.</title>
        <authorList>
            <person name="Feng Y."/>
            <person name="Comes H.P."/>
            <person name="Chen J."/>
            <person name="Zhu S."/>
            <person name="Lu R."/>
            <person name="Zhang X."/>
            <person name="Li P."/>
            <person name="Qiu J."/>
            <person name="Olsen K.M."/>
            <person name="Qiu Y."/>
        </authorList>
    </citation>
    <scope>NUCLEOTIDE SEQUENCE</scope>
    <source>
        <strain evidence="16">NBL</strain>
    </source>
</reference>
<feature type="transmembrane region" description="Helical" evidence="15">
    <location>
        <begin position="304"/>
        <end position="321"/>
    </location>
</feature>
<dbReference type="InterPro" id="IPR004316">
    <property type="entry name" value="SWEET_rpt"/>
</dbReference>
<evidence type="ECO:0000256" key="2">
    <source>
        <dbReference type="ARBA" id="ARBA00004613"/>
    </source>
</evidence>
<evidence type="ECO:0000256" key="14">
    <source>
        <dbReference type="ARBA" id="ARBA00023157"/>
    </source>
</evidence>
<keyword evidence="9" id="KW-0372">Hormone</keyword>
<evidence type="ECO:0000256" key="10">
    <source>
        <dbReference type="ARBA" id="ARBA00022729"/>
    </source>
</evidence>
<evidence type="ECO:0000313" key="17">
    <source>
        <dbReference type="Proteomes" id="UP001281410"/>
    </source>
</evidence>
<evidence type="ECO:0000256" key="3">
    <source>
        <dbReference type="ARBA" id="ARBA00007809"/>
    </source>
</evidence>
<keyword evidence="7" id="KW-0762">Sugar transport</keyword>
<evidence type="ECO:0000256" key="1">
    <source>
        <dbReference type="ARBA" id="ARBA00004127"/>
    </source>
</evidence>
<dbReference type="GO" id="GO:0051119">
    <property type="term" value="F:sugar transmembrane transporter activity"/>
    <property type="evidence" value="ECO:0007669"/>
    <property type="project" value="InterPro"/>
</dbReference>
<comment type="subcellular location">
    <subcellularLocation>
        <location evidence="1">Endomembrane system</location>
        <topology evidence="1">Multi-pass membrane protein</topology>
    </subcellularLocation>
    <subcellularLocation>
        <location evidence="2">Secreted</location>
    </subcellularLocation>
</comment>
<dbReference type="GO" id="GO:0040008">
    <property type="term" value="P:regulation of growth"/>
    <property type="evidence" value="ECO:0007669"/>
    <property type="project" value="UniProtKB-ARBA"/>
</dbReference>
<keyword evidence="11" id="KW-0677">Repeat</keyword>
<dbReference type="GO" id="GO:0005179">
    <property type="term" value="F:hormone activity"/>
    <property type="evidence" value="ECO:0007669"/>
    <property type="project" value="UniProtKB-KW"/>
</dbReference>
<dbReference type="InterPro" id="IPR008801">
    <property type="entry name" value="RALF"/>
</dbReference>